<accession>A0AAV7KXC5</accession>
<evidence type="ECO:0000313" key="1">
    <source>
        <dbReference type="EMBL" id="KAJ1083244.1"/>
    </source>
</evidence>
<reference evidence="1" key="1">
    <citation type="journal article" date="2022" name="bioRxiv">
        <title>Sequencing and chromosome-scale assembly of the giantPleurodeles waltlgenome.</title>
        <authorList>
            <person name="Brown T."/>
            <person name="Elewa A."/>
            <person name="Iarovenko S."/>
            <person name="Subramanian E."/>
            <person name="Araus A.J."/>
            <person name="Petzold A."/>
            <person name="Susuki M."/>
            <person name="Suzuki K.-i.T."/>
            <person name="Hayashi T."/>
            <person name="Toyoda A."/>
            <person name="Oliveira C."/>
            <person name="Osipova E."/>
            <person name="Leigh N.D."/>
            <person name="Simon A."/>
            <person name="Yun M.H."/>
        </authorList>
    </citation>
    <scope>NUCLEOTIDE SEQUENCE</scope>
    <source>
        <strain evidence="1">20211129_DDA</strain>
        <tissue evidence="1">Liver</tissue>
    </source>
</reference>
<dbReference type="AlphaFoldDB" id="A0AAV7KXC5"/>
<protein>
    <submittedName>
        <fullName evidence="1">Uncharacterized protein</fullName>
    </submittedName>
</protein>
<proteinExistence type="predicted"/>
<organism evidence="1 2">
    <name type="scientific">Pleurodeles waltl</name>
    <name type="common">Iberian ribbed newt</name>
    <dbReference type="NCBI Taxonomy" id="8319"/>
    <lineage>
        <taxon>Eukaryota</taxon>
        <taxon>Metazoa</taxon>
        <taxon>Chordata</taxon>
        <taxon>Craniata</taxon>
        <taxon>Vertebrata</taxon>
        <taxon>Euteleostomi</taxon>
        <taxon>Amphibia</taxon>
        <taxon>Batrachia</taxon>
        <taxon>Caudata</taxon>
        <taxon>Salamandroidea</taxon>
        <taxon>Salamandridae</taxon>
        <taxon>Pleurodelinae</taxon>
        <taxon>Pleurodeles</taxon>
    </lineage>
</organism>
<name>A0AAV7KXC5_PLEWA</name>
<dbReference type="EMBL" id="JANPWB010000016">
    <property type="protein sequence ID" value="KAJ1083244.1"/>
    <property type="molecule type" value="Genomic_DNA"/>
</dbReference>
<dbReference type="Proteomes" id="UP001066276">
    <property type="component" value="Chromosome 12"/>
</dbReference>
<comment type="caution">
    <text evidence="1">The sequence shown here is derived from an EMBL/GenBank/DDBJ whole genome shotgun (WGS) entry which is preliminary data.</text>
</comment>
<sequence length="94" mass="10874">MERRSACARAFIAYVLHCPHKFLQLPSLQASKEPESKQAIEFFMLTKITERLEKNSELQHHLFSPIHKLVVHLSACVRKLSKPRDSFEELTCPA</sequence>
<keyword evidence="2" id="KW-1185">Reference proteome</keyword>
<evidence type="ECO:0000313" key="2">
    <source>
        <dbReference type="Proteomes" id="UP001066276"/>
    </source>
</evidence>
<gene>
    <name evidence="1" type="ORF">NDU88_003403</name>
</gene>